<accession>A0A8H3EBE6</accession>
<name>A0A8H3EBE6_9AGAM</name>
<organism evidence="1 2">
    <name type="scientific">Rhizoctonia solani</name>
    <dbReference type="NCBI Taxonomy" id="456999"/>
    <lineage>
        <taxon>Eukaryota</taxon>
        <taxon>Fungi</taxon>
        <taxon>Dikarya</taxon>
        <taxon>Basidiomycota</taxon>
        <taxon>Agaricomycotina</taxon>
        <taxon>Agaricomycetes</taxon>
        <taxon>Cantharellales</taxon>
        <taxon>Ceratobasidiaceae</taxon>
        <taxon>Rhizoctonia</taxon>
    </lineage>
</organism>
<dbReference type="EMBL" id="CAJNJQ010004787">
    <property type="protein sequence ID" value="CAE7213982.1"/>
    <property type="molecule type" value="Genomic_DNA"/>
</dbReference>
<protein>
    <submittedName>
        <fullName evidence="1">Uncharacterized protein</fullName>
    </submittedName>
</protein>
<proteinExistence type="predicted"/>
<sequence length="137" mass="15848">MLDYDRDDSTVLDPKMCSSCDYLCFVTDLEIKWQLKLKGFALSDFIRSSIVWDATTRIRRGGHTAMTSTEDCVAHMKVTSTLLTHRWYSSNILPENAKLTDPVKINQMLDLAEFVKKETLALYALSKYRHLKRSYES</sequence>
<gene>
    <name evidence="1" type="ORF">RDB_LOCUS156802</name>
</gene>
<dbReference type="Proteomes" id="UP000663827">
    <property type="component" value="Unassembled WGS sequence"/>
</dbReference>
<comment type="caution">
    <text evidence="1">The sequence shown here is derived from an EMBL/GenBank/DDBJ whole genome shotgun (WGS) entry which is preliminary data.</text>
</comment>
<dbReference type="AlphaFoldDB" id="A0A8H3EBE6"/>
<evidence type="ECO:0000313" key="2">
    <source>
        <dbReference type="Proteomes" id="UP000663827"/>
    </source>
</evidence>
<evidence type="ECO:0000313" key="1">
    <source>
        <dbReference type="EMBL" id="CAE7213982.1"/>
    </source>
</evidence>
<reference evidence="1" key="1">
    <citation type="submission" date="2021-01" db="EMBL/GenBank/DDBJ databases">
        <authorList>
            <person name="Kaushik A."/>
        </authorList>
    </citation>
    <scope>NUCLEOTIDE SEQUENCE</scope>
    <source>
        <strain evidence="1">AG5</strain>
    </source>
</reference>